<dbReference type="CDD" id="cd16922">
    <property type="entry name" value="HATPase_EvgS-ArcB-TorS-like"/>
    <property type="match status" value="1"/>
</dbReference>
<evidence type="ECO:0000256" key="2">
    <source>
        <dbReference type="ARBA" id="ARBA00004370"/>
    </source>
</evidence>
<dbReference type="CDD" id="cd00082">
    <property type="entry name" value="HisKA"/>
    <property type="match status" value="1"/>
</dbReference>
<proteinExistence type="predicted"/>
<dbReference type="Pfam" id="PF03924">
    <property type="entry name" value="CHASE"/>
    <property type="match status" value="1"/>
</dbReference>
<dbReference type="Pfam" id="PF08447">
    <property type="entry name" value="PAS_3"/>
    <property type="match status" value="1"/>
</dbReference>
<dbReference type="InterPro" id="IPR004358">
    <property type="entry name" value="Sig_transdc_His_kin-like_C"/>
</dbReference>
<keyword evidence="4" id="KW-0597">Phosphoprotein</keyword>
<dbReference type="InterPro" id="IPR003594">
    <property type="entry name" value="HATPase_dom"/>
</dbReference>
<evidence type="ECO:0000256" key="4">
    <source>
        <dbReference type="ARBA" id="ARBA00022553"/>
    </source>
</evidence>
<keyword evidence="6 11" id="KW-0812">Transmembrane</keyword>
<dbReference type="Proteomes" id="UP000244092">
    <property type="component" value="Unassembled WGS sequence"/>
</dbReference>
<evidence type="ECO:0000256" key="10">
    <source>
        <dbReference type="ARBA" id="ARBA00023136"/>
    </source>
</evidence>
<evidence type="ECO:0000313" key="16">
    <source>
        <dbReference type="Proteomes" id="UP000244092"/>
    </source>
</evidence>
<reference evidence="15 16" key="1">
    <citation type="submission" date="2018-04" db="EMBL/GenBank/DDBJ databases">
        <title>Genomic Encyclopedia of Archaeal and Bacterial Type Strains, Phase II (KMG-II): from individual species to whole genera.</title>
        <authorList>
            <person name="Goeker M."/>
        </authorList>
    </citation>
    <scope>NUCLEOTIDE SEQUENCE [LARGE SCALE GENOMIC DNA]</scope>
    <source>
        <strain evidence="15 16">DSM 12244</strain>
    </source>
</reference>
<feature type="domain" description="CHASE" evidence="14">
    <location>
        <begin position="125"/>
        <end position="220"/>
    </location>
</feature>
<evidence type="ECO:0000256" key="9">
    <source>
        <dbReference type="ARBA" id="ARBA00023012"/>
    </source>
</evidence>
<dbReference type="Pfam" id="PF00512">
    <property type="entry name" value="HisKA"/>
    <property type="match status" value="1"/>
</dbReference>
<dbReference type="Gene3D" id="3.30.450.20">
    <property type="entry name" value="PAS domain"/>
    <property type="match status" value="2"/>
</dbReference>
<evidence type="ECO:0000256" key="5">
    <source>
        <dbReference type="ARBA" id="ARBA00022679"/>
    </source>
</evidence>
<evidence type="ECO:0000256" key="6">
    <source>
        <dbReference type="ARBA" id="ARBA00022692"/>
    </source>
</evidence>
<dbReference type="SUPFAM" id="SSF55874">
    <property type="entry name" value="ATPase domain of HSP90 chaperone/DNA topoisomerase II/histidine kinase"/>
    <property type="match status" value="1"/>
</dbReference>
<dbReference type="SMART" id="SM01079">
    <property type="entry name" value="CHASE"/>
    <property type="match status" value="1"/>
</dbReference>
<comment type="caution">
    <text evidence="15">The sequence shown here is derived from an EMBL/GenBank/DDBJ whole genome shotgun (WGS) entry which is preliminary data.</text>
</comment>
<dbReference type="GO" id="GO:0005886">
    <property type="term" value="C:plasma membrane"/>
    <property type="evidence" value="ECO:0007669"/>
    <property type="project" value="TreeGrafter"/>
</dbReference>
<dbReference type="InterPro" id="IPR001610">
    <property type="entry name" value="PAC"/>
</dbReference>
<dbReference type="PROSITE" id="PS50109">
    <property type="entry name" value="HIS_KIN"/>
    <property type="match status" value="1"/>
</dbReference>
<dbReference type="InterPro" id="IPR035965">
    <property type="entry name" value="PAS-like_dom_sf"/>
</dbReference>
<feature type="domain" description="Histidine kinase" evidence="12">
    <location>
        <begin position="581"/>
        <end position="800"/>
    </location>
</feature>
<keyword evidence="5" id="KW-0808">Transferase</keyword>
<evidence type="ECO:0000256" key="1">
    <source>
        <dbReference type="ARBA" id="ARBA00000085"/>
    </source>
</evidence>
<dbReference type="InterPro" id="IPR036890">
    <property type="entry name" value="HATPase_C_sf"/>
</dbReference>
<dbReference type="Gene3D" id="1.10.287.130">
    <property type="match status" value="1"/>
</dbReference>
<evidence type="ECO:0000256" key="8">
    <source>
        <dbReference type="ARBA" id="ARBA00022989"/>
    </source>
</evidence>
<dbReference type="PANTHER" id="PTHR43047">
    <property type="entry name" value="TWO-COMPONENT HISTIDINE PROTEIN KINASE"/>
    <property type="match status" value="1"/>
</dbReference>
<dbReference type="FunFam" id="1.10.287.130:FF:000001">
    <property type="entry name" value="Two-component sensor histidine kinase"/>
    <property type="match status" value="1"/>
</dbReference>
<dbReference type="RefSeq" id="WP_037919161.1">
    <property type="nucleotide sequence ID" value="NZ_QBKU01000027.1"/>
</dbReference>
<dbReference type="Gene3D" id="3.30.450.350">
    <property type="entry name" value="CHASE domain"/>
    <property type="match status" value="1"/>
</dbReference>
<dbReference type="InterPro" id="IPR013655">
    <property type="entry name" value="PAS_fold_3"/>
</dbReference>
<dbReference type="InterPro" id="IPR000700">
    <property type="entry name" value="PAS-assoc_C"/>
</dbReference>
<evidence type="ECO:0000256" key="3">
    <source>
        <dbReference type="ARBA" id="ARBA00012438"/>
    </source>
</evidence>
<comment type="catalytic activity">
    <reaction evidence="1">
        <text>ATP + protein L-histidine = ADP + protein N-phospho-L-histidine.</text>
        <dbReference type="EC" id="2.7.13.3"/>
    </reaction>
</comment>
<keyword evidence="9" id="KW-0902">Two-component regulatory system</keyword>
<dbReference type="Pfam" id="PF02518">
    <property type="entry name" value="HATPase_c"/>
    <property type="match status" value="1"/>
</dbReference>
<dbReference type="OrthoDB" id="7179697at2"/>
<dbReference type="Gene3D" id="3.30.565.10">
    <property type="entry name" value="Histidine kinase-like ATPase, C-terminal domain"/>
    <property type="match status" value="1"/>
</dbReference>
<dbReference type="PROSITE" id="PS50113">
    <property type="entry name" value="PAC"/>
    <property type="match status" value="1"/>
</dbReference>
<keyword evidence="10 11" id="KW-0472">Membrane</keyword>
<dbReference type="SUPFAM" id="SSF55785">
    <property type="entry name" value="PYP-like sensor domain (PAS domain)"/>
    <property type="match status" value="2"/>
</dbReference>
<dbReference type="PRINTS" id="PR00344">
    <property type="entry name" value="BCTRLSENSOR"/>
</dbReference>
<evidence type="ECO:0000259" key="13">
    <source>
        <dbReference type="PROSITE" id="PS50113"/>
    </source>
</evidence>
<dbReference type="InterPro" id="IPR003661">
    <property type="entry name" value="HisK_dim/P_dom"/>
</dbReference>
<dbReference type="InterPro" id="IPR006189">
    <property type="entry name" value="CHASE_dom"/>
</dbReference>
<evidence type="ECO:0000259" key="12">
    <source>
        <dbReference type="PROSITE" id="PS50109"/>
    </source>
</evidence>
<gene>
    <name evidence="15" type="ORF">C8N31_1273</name>
</gene>
<comment type="subcellular location">
    <subcellularLocation>
        <location evidence="2">Membrane</location>
    </subcellularLocation>
</comment>
<keyword evidence="7 15" id="KW-0418">Kinase</keyword>
<dbReference type="GO" id="GO:0009927">
    <property type="term" value="F:histidine phosphotransfer kinase activity"/>
    <property type="evidence" value="ECO:0007669"/>
    <property type="project" value="TreeGrafter"/>
</dbReference>
<name>A0A2T6BV94_9RHOB</name>
<dbReference type="InterPro" id="IPR036097">
    <property type="entry name" value="HisK_dim/P_sf"/>
</dbReference>
<dbReference type="GO" id="GO:0000155">
    <property type="term" value="F:phosphorelay sensor kinase activity"/>
    <property type="evidence" value="ECO:0007669"/>
    <property type="project" value="InterPro"/>
</dbReference>
<dbReference type="SMART" id="SM00388">
    <property type="entry name" value="HisKA"/>
    <property type="match status" value="1"/>
</dbReference>
<dbReference type="PROSITE" id="PS50839">
    <property type="entry name" value="CHASE"/>
    <property type="match status" value="1"/>
</dbReference>
<feature type="domain" description="PAC" evidence="13">
    <location>
        <begin position="524"/>
        <end position="577"/>
    </location>
</feature>
<evidence type="ECO:0000313" key="15">
    <source>
        <dbReference type="EMBL" id="PTX59994.1"/>
    </source>
</evidence>
<feature type="transmembrane region" description="Helical" evidence="11">
    <location>
        <begin position="289"/>
        <end position="309"/>
    </location>
</feature>
<evidence type="ECO:0000256" key="11">
    <source>
        <dbReference type="SAM" id="Phobius"/>
    </source>
</evidence>
<evidence type="ECO:0000259" key="14">
    <source>
        <dbReference type="PROSITE" id="PS50839"/>
    </source>
</evidence>
<dbReference type="InterPro" id="IPR042240">
    <property type="entry name" value="CHASE_sf"/>
</dbReference>
<dbReference type="SUPFAM" id="SSF47384">
    <property type="entry name" value="Homodimeric domain of signal transducing histidine kinase"/>
    <property type="match status" value="1"/>
</dbReference>
<dbReference type="AlphaFoldDB" id="A0A2T6BV94"/>
<organism evidence="15 16">
    <name type="scientific">Sulfitobacter mediterraneus</name>
    <dbReference type="NCBI Taxonomy" id="83219"/>
    <lineage>
        <taxon>Bacteria</taxon>
        <taxon>Pseudomonadati</taxon>
        <taxon>Pseudomonadota</taxon>
        <taxon>Alphaproteobacteria</taxon>
        <taxon>Rhodobacterales</taxon>
        <taxon>Roseobacteraceae</taxon>
        <taxon>Sulfitobacter</taxon>
    </lineage>
</organism>
<protein>
    <recommendedName>
        <fullName evidence="3">histidine kinase</fullName>
        <ecNumber evidence="3">2.7.13.3</ecNumber>
    </recommendedName>
</protein>
<keyword evidence="8 11" id="KW-1133">Transmembrane helix</keyword>
<dbReference type="EMBL" id="QBKU01000027">
    <property type="protein sequence ID" value="PTX59994.1"/>
    <property type="molecule type" value="Genomic_DNA"/>
</dbReference>
<dbReference type="EC" id="2.7.13.3" evidence="3"/>
<accession>A0A2T6BV94</accession>
<sequence>MPPRQSIEWLQAAVLLVFLSLSYGSFLLVHSIAQSRSHESFQILVDQSLVSLDRRFEEYSRVLIGVSGLVLGSDLVTAKDMTNYANALKVQDNMFGLDAIGLAMTKDIGEGLTGATAALKQNMTVVQYVEPSVDHGNLVGLVFSKHPELLAASQEARRTRQTLAVRDLPGLSAPDGQPLALLIKPIFRPFSDGQDSQAPSEELVGFAFAVMNIENAFKSLTAAQSELIELKAVPDPDGLAAGQGDLAVAAPITSDFTGSQTINKLGQTFALSWSSTEKFDASQPFRARWIVLMLGLLITALVSMMLRFLMRKNQTIALTVAQKTRDLETQGKEKRSILENAMLAIVSVTPAGRILHSNDAAQKLLLPAANQIDLTRFSVGEVLPDYDLCRSQGRTKVQLPPAGRDAEPWIVEIEKNTWFTADGETRFTLMMRDITQSERHTQEIAKTEQRWNLALTSAEIGVFDLDLRDQTSVVSETWKMLLHRPEMEGGADPYSFQIALMHEDDVALLKEAEAACIDGSADRASVRFRVEVAQNEWRWMQSDAVVVERSSDGTAIRMLGIQMDITESYKLEQLKRDFVATVSHELRTPLTSIKGALGLLQVQLKDVDTNGADRLIEIASSNSERLVSLVNDILDMEKVTAGSMAHDAKPERLSDIMALASKHTETYASQWNVQLSVEAPEGEQDIWTDKKRIIQVLSNLLSNACKFAHAGTTVRLSAEFFPDCARVSVSNQGIGIQEEFRDKVFQPFSQADSSDSRQRGGTGLGLNISRQLIESMGGQIGFDSEPGKETVFWFTCPLANATEIAQVA</sequence>
<dbReference type="SMART" id="SM00387">
    <property type="entry name" value="HATPase_c"/>
    <property type="match status" value="1"/>
</dbReference>
<evidence type="ECO:0000256" key="7">
    <source>
        <dbReference type="ARBA" id="ARBA00022777"/>
    </source>
</evidence>
<dbReference type="PANTHER" id="PTHR43047:SF72">
    <property type="entry name" value="OSMOSENSING HISTIDINE PROTEIN KINASE SLN1"/>
    <property type="match status" value="1"/>
</dbReference>
<dbReference type="InterPro" id="IPR005467">
    <property type="entry name" value="His_kinase_dom"/>
</dbReference>
<dbReference type="SMART" id="SM00086">
    <property type="entry name" value="PAC"/>
    <property type="match status" value="1"/>
</dbReference>